<gene>
    <name evidence="1" type="ORF">PACLA_8A035384</name>
</gene>
<dbReference type="GO" id="GO:0046872">
    <property type="term" value="F:metal ion binding"/>
    <property type="evidence" value="ECO:0007669"/>
    <property type="project" value="InterPro"/>
</dbReference>
<dbReference type="InterPro" id="IPR003107">
    <property type="entry name" value="HAT"/>
</dbReference>
<sequence>FSPYYRTKKGFTLDSRTFTNLINPLVPFCPFALHGICSDPECPHQHPDEVVPEDKQILEDLGAYFASAGKKLGGNDDVTDDIIKSITRTIDAVTKQYGDKVSPAELRVLFVNYLRKQKSAGIFNIVLDRRRWRPISHTKKDPGTSAPGTNAPGDEYPIVQTEKTFSWKSWRRKIENEIKTRSVDRDECQEIRYFSENYDSVKTLEKGTQENPSDESLWIRLATVHMGSNRTEGDKNNNSRKNVDRALNTLAQALEYNRHSEKLWLKYLDVFRQRASTDELHEVCEEAVELARSYKVWWAYIDIASDYERKTNVCLKCIEFLVLSDTEMGLKSHRLLEIFLYLIQLDLHCDFFKVALNRFRVALNCVDGPRDTREILAFLAENTICEDLCSLWLSYIHLVEFSCLPREFYDPARTGPARIVRKDGVVLPWKPGAGTRHGSAELLKLFHRALKECASVSNSQDKVSPVFSLYKNLIALERACGKDASSVRTCQRLLKASPKKIELWLCMSALQQVSGQEDGAVNVYKKALETCNGHAQIAYCAAKYFIQTQNRDECYEALTKCVYSKFILEVPSSGPKTRARSHDQPTILRPSPGLLYKKLLSQTLPLDSTVPSAKPGVRPGNLGAEETYIWLCYCMFIELFSDKEPTKRHSLTQASYESAIYSTGDRHEVKTLWIEYIYYMVRVLKEKLCKSEELHDIFHKCLTTVPAVTPVLNISSRSWSDYNFHNEVLGLYRRCLGDAFSSNVYEKYLEMFPDNSILAIQAVEHLYENRELDKARKILSGILLKTPYCLDLWKIAISIELKEENFDQARQLFEHATEALPLAASLWKDFAMFELAHDSNKMERLQSIVNKTKDRGIDIEDFLKELTLE</sequence>
<accession>A0A7D9IQK5</accession>
<dbReference type="SMART" id="SM00386">
    <property type="entry name" value="HAT"/>
    <property type="match status" value="6"/>
</dbReference>
<dbReference type="Pfam" id="PF23240">
    <property type="entry name" value="HAT_PRP39_N"/>
    <property type="match status" value="1"/>
</dbReference>
<keyword evidence="2" id="KW-1185">Reference proteome</keyword>
<evidence type="ECO:0000313" key="2">
    <source>
        <dbReference type="Proteomes" id="UP001152795"/>
    </source>
</evidence>
<dbReference type="PROSITE" id="PS50103">
    <property type="entry name" value="ZF_C3H1"/>
    <property type="match status" value="1"/>
</dbReference>
<dbReference type="GO" id="GO:0005634">
    <property type="term" value="C:nucleus"/>
    <property type="evidence" value="ECO:0007669"/>
    <property type="project" value="TreeGrafter"/>
</dbReference>
<comment type="caution">
    <text evidence="1">The sequence shown here is derived from an EMBL/GenBank/DDBJ whole genome shotgun (WGS) entry which is preliminary data.</text>
</comment>
<dbReference type="SUPFAM" id="SSF48452">
    <property type="entry name" value="TPR-like"/>
    <property type="match status" value="2"/>
</dbReference>
<dbReference type="InterPro" id="IPR013633">
    <property type="entry name" value="NRDE-2"/>
</dbReference>
<proteinExistence type="predicted"/>
<evidence type="ECO:0000313" key="1">
    <source>
        <dbReference type="EMBL" id="CAB4013380.1"/>
    </source>
</evidence>
<dbReference type="Gene3D" id="1.25.40.10">
    <property type="entry name" value="Tetratricopeptide repeat domain"/>
    <property type="match status" value="3"/>
</dbReference>
<feature type="non-terminal residue" evidence="1">
    <location>
        <position position="1"/>
    </location>
</feature>
<dbReference type="OrthoDB" id="1922977at2759"/>
<dbReference type="GO" id="GO:0006396">
    <property type="term" value="P:RNA processing"/>
    <property type="evidence" value="ECO:0007669"/>
    <property type="project" value="InterPro"/>
</dbReference>
<dbReference type="AlphaFoldDB" id="A0A7D9IQK5"/>
<dbReference type="PANTHER" id="PTHR21563:SF3">
    <property type="entry name" value="ZINC FINGER C3H1 DOMAIN-CONTAINING PROTEIN"/>
    <property type="match status" value="1"/>
</dbReference>
<reference evidence="1" key="1">
    <citation type="submission" date="2020-04" db="EMBL/GenBank/DDBJ databases">
        <authorList>
            <person name="Alioto T."/>
            <person name="Alioto T."/>
            <person name="Gomez Garrido J."/>
        </authorList>
    </citation>
    <scope>NUCLEOTIDE SEQUENCE</scope>
    <source>
        <strain evidence="1">A484AB</strain>
    </source>
</reference>
<dbReference type="PANTHER" id="PTHR21563">
    <property type="entry name" value="ZINC FINGER C3H1 DOMAIN-CONTAINING PROTEIN"/>
    <property type="match status" value="1"/>
</dbReference>
<dbReference type="InterPro" id="IPR039278">
    <property type="entry name" value="Red1"/>
</dbReference>
<dbReference type="EMBL" id="CACRXK020007862">
    <property type="protein sequence ID" value="CAB4013380.1"/>
    <property type="molecule type" value="Genomic_DNA"/>
</dbReference>
<organism evidence="1 2">
    <name type="scientific">Paramuricea clavata</name>
    <name type="common">Red gorgonian</name>
    <name type="synonym">Violescent sea-whip</name>
    <dbReference type="NCBI Taxonomy" id="317549"/>
    <lineage>
        <taxon>Eukaryota</taxon>
        <taxon>Metazoa</taxon>
        <taxon>Cnidaria</taxon>
        <taxon>Anthozoa</taxon>
        <taxon>Octocorallia</taxon>
        <taxon>Malacalcyonacea</taxon>
        <taxon>Plexauridae</taxon>
        <taxon>Paramuricea</taxon>
    </lineage>
</organism>
<dbReference type="Pfam" id="PF08424">
    <property type="entry name" value="NRDE-2"/>
    <property type="match status" value="1"/>
</dbReference>
<protein>
    <submittedName>
        <fullName evidence="1">Zinc finger C3H1 domain-containing isoform X2</fullName>
    </submittedName>
</protein>
<dbReference type="InterPro" id="IPR000571">
    <property type="entry name" value="Znf_CCCH"/>
</dbReference>
<dbReference type="Proteomes" id="UP001152795">
    <property type="component" value="Unassembled WGS sequence"/>
</dbReference>
<name>A0A7D9IQK5_PARCT</name>
<dbReference type="InterPro" id="IPR011990">
    <property type="entry name" value="TPR-like_helical_dom_sf"/>
</dbReference>
<dbReference type="GO" id="GO:0000178">
    <property type="term" value="C:exosome (RNase complex)"/>
    <property type="evidence" value="ECO:0007669"/>
    <property type="project" value="TreeGrafter"/>
</dbReference>